<accession>A0ABW3BS25</accession>
<comment type="caution">
    <text evidence="5">The sequence shown here is derived from an EMBL/GenBank/DDBJ whole genome shotgun (WGS) entry which is preliminary data.</text>
</comment>
<dbReference type="SUPFAM" id="SSF56349">
    <property type="entry name" value="DNA breaking-rejoining enzymes"/>
    <property type="match status" value="1"/>
</dbReference>
<feature type="domain" description="Tyr recombinase" evidence="4">
    <location>
        <begin position="219"/>
        <end position="397"/>
    </location>
</feature>
<dbReference type="Pfam" id="PF13102">
    <property type="entry name" value="Phage_int_SAM_5"/>
    <property type="match status" value="1"/>
</dbReference>
<name>A0ABW3BS25_9FLAO</name>
<evidence type="ECO:0000313" key="6">
    <source>
        <dbReference type="Proteomes" id="UP001597011"/>
    </source>
</evidence>
<dbReference type="CDD" id="cd01185">
    <property type="entry name" value="INTN1_C_like"/>
    <property type="match status" value="1"/>
</dbReference>
<dbReference type="RefSeq" id="WP_379941513.1">
    <property type="nucleotide sequence ID" value="NZ_JBHTIB010000012.1"/>
</dbReference>
<dbReference type="PANTHER" id="PTHR30349">
    <property type="entry name" value="PHAGE INTEGRASE-RELATED"/>
    <property type="match status" value="1"/>
</dbReference>
<keyword evidence="3" id="KW-0233">DNA recombination</keyword>
<evidence type="ECO:0000256" key="2">
    <source>
        <dbReference type="ARBA" id="ARBA00023125"/>
    </source>
</evidence>
<dbReference type="Pfam" id="PF00589">
    <property type="entry name" value="Phage_integrase"/>
    <property type="match status" value="1"/>
</dbReference>
<protein>
    <submittedName>
        <fullName evidence="5">Site-specific integrase</fullName>
    </submittedName>
</protein>
<dbReference type="InterPro" id="IPR011010">
    <property type="entry name" value="DNA_brk_join_enz"/>
</dbReference>
<keyword evidence="2" id="KW-0238">DNA-binding</keyword>
<evidence type="ECO:0000313" key="5">
    <source>
        <dbReference type="EMBL" id="MFD0835939.1"/>
    </source>
</evidence>
<dbReference type="InterPro" id="IPR050090">
    <property type="entry name" value="Tyrosine_recombinase_XerCD"/>
</dbReference>
<evidence type="ECO:0000256" key="1">
    <source>
        <dbReference type="ARBA" id="ARBA00008857"/>
    </source>
</evidence>
<dbReference type="Proteomes" id="UP001597011">
    <property type="component" value="Unassembled WGS sequence"/>
</dbReference>
<gene>
    <name evidence="5" type="ORF">ACFQ0I_09200</name>
</gene>
<dbReference type="EMBL" id="JBHTIB010000012">
    <property type="protein sequence ID" value="MFD0835939.1"/>
    <property type="molecule type" value="Genomic_DNA"/>
</dbReference>
<keyword evidence="6" id="KW-1185">Reference proteome</keyword>
<dbReference type="InterPro" id="IPR013762">
    <property type="entry name" value="Integrase-like_cat_sf"/>
</dbReference>
<comment type="similarity">
    <text evidence="1">Belongs to the 'phage' integrase family.</text>
</comment>
<dbReference type="InterPro" id="IPR025269">
    <property type="entry name" value="SAM-like_dom"/>
</dbReference>
<reference evidence="6" key="1">
    <citation type="journal article" date="2019" name="Int. J. Syst. Evol. Microbiol.">
        <title>The Global Catalogue of Microorganisms (GCM) 10K type strain sequencing project: providing services to taxonomists for standard genome sequencing and annotation.</title>
        <authorList>
            <consortium name="The Broad Institute Genomics Platform"/>
            <consortium name="The Broad Institute Genome Sequencing Center for Infectious Disease"/>
            <person name="Wu L."/>
            <person name="Ma J."/>
        </authorList>
    </citation>
    <scope>NUCLEOTIDE SEQUENCE [LARGE SCALE GENOMIC DNA]</scope>
    <source>
        <strain evidence="6">CCUG 60529</strain>
    </source>
</reference>
<evidence type="ECO:0000259" key="4">
    <source>
        <dbReference type="PROSITE" id="PS51898"/>
    </source>
</evidence>
<dbReference type="Pfam" id="PF17293">
    <property type="entry name" value="Arm-DNA-bind_5"/>
    <property type="match status" value="1"/>
</dbReference>
<dbReference type="PANTHER" id="PTHR30349:SF64">
    <property type="entry name" value="PROPHAGE INTEGRASE INTD-RELATED"/>
    <property type="match status" value="1"/>
</dbReference>
<evidence type="ECO:0000256" key="3">
    <source>
        <dbReference type="ARBA" id="ARBA00023172"/>
    </source>
</evidence>
<organism evidence="5 6">
    <name type="scientific">Mariniflexile aquimaris</name>
    <dbReference type="NCBI Taxonomy" id="881009"/>
    <lineage>
        <taxon>Bacteria</taxon>
        <taxon>Pseudomonadati</taxon>
        <taxon>Bacteroidota</taxon>
        <taxon>Flavobacteriia</taxon>
        <taxon>Flavobacteriales</taxon>
        <taxon>Flavobacteriaceae</taxon>
        <taxon>Mariniflexile</taxon>
    </lineage>
</organism>
<dbReference type="Gene3D" id="1.10.443.10">
    <property type="entry name" value="Intergrase catalytic core"/>
    <property type="match status" value="1"/>
</dbReference>
<dbReference type="InterPro" id="IPR002104">
    <property type="entry name" value="Integrase_catalytic"/>
</dbReference>
<dbReference type="InterPro" id="IPR035386">
    <property type="entry name" value="Arm-DNA-bind_5"/>
</dbReference>
<dbReference type="Gene3D" id="1.10.150.130">
    <property type="match status" value="1"/>
</dbReference>
<dbReference type="InterPro" id="IPR010998">
    <property type="entry name" value="Integrase_recombinase_N"/>
</dbReference>
<proteinExistence type="inferred from homology"/>
<dbReference type="PROSITE" id="PS51898">
    <property type="entry name" value="TYR_RECOMBINASE"/>
    <property type="match status" value="1"/>
</dbReference>
<sequence length="403" mass="46623">MSHSLSLLFYIKKSKADEQGKANIYMRITLDGRRAECSLSRKVKLNEWNSKTQLALGNSATAQEINRHLAVIKNKVYSIQQNFERDNLSYSATTLRDATLGKDKTKKMLLKIFQDHNDKVESLIGKDFSAGTAERYRTCKKHVEEFIKKKYNKKDIPVKDVNHKFITGLEYYLKSTRNCAHNSAIKYITNFKKIIRIAHANDWIDKDPFLHWKGKLKIVEREFLTQEEIQKIIDKELKMDRLDQVRDIFIFCCFTGLAYADVKKLTKDDIVIGVDGEQWIKTRRTKTDTRSNIPILPIAQSLIEKYKDNALMKVKNLVLPVLSNQKMNAYIKEIADLCGINKNLTFHLARHTFATTVTLSNGVPIESVSKMLGHTNLKTTQHYAKILDMKVSKDMDILRNKFK</sequence>